<keyword evidence="3 4" id="KW-0378">Hydrolase</keyword>
<evidence type="ECO:0000256" key="1">
    <source>
        <dbReference type="ARBA" id="ARBA00001946"/>
    </source>
</evidence>
<feature type="domain" description="Nudix hydrolase" evidence="5">
    <location>
        <begin position="25"/>
        <end position="159"/>
    </location>
</feature>
<dbReference type="CDD" id="cd04677">
    <property type="entry name" value="NUDIX_Hydrolase"/>
    <property type="match status" value="1"/>
</dbReference>
<evidence type="ECO:0000256" key="2">
    <source>
        <dbReference type="ARBA" id="ARBA00005582"/>
    </source>
</evidence>
<sequence length="164" mass="17973">MNPDGVQMTASGYIAELRALVGTRPLILPGSSVVIVDESGRLLLMERADTGGWGLPGGFMEPGESFEDAARREVREEIGIEVADLSLLGVFSGPEYYYRYPNGDEVFNVTAAFLARASTDAVFRPDPGEVLSLRFFDFERLPPDVLIPEQLIVSTYAAMRGQPR</sequence>
<dbReference type="Proteomes" id="UP001501842">
    <property type="component" value="Unassembled WGS sequence"/>
</dbReference>
<dbReference type="GO" id="GO:0016787">
    <property type="term" value="F:hydrolase activity"/>
    <property type="evidence" value="ECO:0007669"/>
    <property type="project" value="UniProtKB-KW"/>
</dbReference>
<dbReference type="PROSITE" id="PS51462">
    <property type="entry name" value="NUDIX"/>
    <property type="match status" value="1"/>
</dbReference>
<dbReference type="PANTHER" id="PTHR43046:SF2">
    <property type="entry name" value="8-OXO-DGTP DIPHOSPHATASE-RELATED"/>
    <property type="match status" value="1"/>
</dbReference>
<keyword evidence="7" id="KW-1185">Reference proteome</keyword>
<evidence type="ECO:0000256" key="3">
    <source>
        <dbReference type="ARBA" id="ARBA00022801"/>
    </source>
</evidence>
<evidence type="ECO:0000313" key="6">
    <source>
        <dbReference type="EMBL" id="GAA2724295.1"/>
    </source>
</evidence>
<dbReference type="PRINTS" id="PR00502">
    <property type="entry name" value="NUDIXFAMILY"/>
</dbReference>
<organism evidence="6 7">
    <name type="scientific">Actinocorallia aurantiaca</name>
    <dbReference type="NCBI Taxonomy" id="46204"/>
    <lineage>
        <taxon>Bacteria</taxon>
        <taxon>Bacillati</taxon>
        <taxon>Actinomycetota</taxon>
        <taxon>Actinomycetes</taxon>
        <taxon>Streptosporangiales</taxon>
        <taxon>Thermomonosporaceae</taxon>
        <taxon>Actinocorallia</taxon>
    </lineage>
</organism>
<accession>A0ABN3U4N7</accession>
<protein>
    <submittedName>
        <fullName evidence="6">NUDIX hydrolase</fullName>
    </submittedName>
</protein>
<dbReference type="SUPFAM" id="SSF55811">
    <property type="entry name" value="Nudix"/>
    <property type="match status" value="1"/>
</dbReference>
<dbReference type="Pfam" id="PF00293">
    <property type="entry name" value="NUDIX"/>
    <property type="match status" value="1"/>
</dbReference>
<dbReference type="PROSITE" id="PS00893">
    <property type="entry name" value="NUDIX_BOX"/>
    <property type="match status" value="1"/>
</dbReference>
<reference evidence="6 7" key="1">
    <citation type="journal article" date="2019" name="Int. J. Syst. Evol. Microbiol.">
        <title>The Global Catalogue of Microorganisms (GCM) 10K type strain sequencing project: providing services to taxonomists for standard genome sequencing and annotation.</title>
        <authorList>
            <consortium name="The Broad Institute Genomics Platform"/>
            <consortium name="The Broad Institute Genome Sequencing Center for Infectious Disease"/>
            <person name="Wu L."/>
            <person name="Ma J."/>
        </authorList>
    </citation>
    <scope>NUCLEOTIDE SEQUENCE [LARGE SCALE GENOMIC DNA]</scope>
    <source>
        <strain evidence="6 7">JCM 8201</strain>
    </source>
</reference>
<dbReference type="EMBL" id="BAAATZ010000007">
    <property type="protein sequence ID" value="GAA2724295.1"/>
    <property type="molecule type" value="Genomic_DNA"/>
</dbReference>
<dbReference type="InterPro" id="IPR000086">
    <property type="entry name" value="NUDIX_hydrolase_dom"/>
</dbReference>
<proteinExistence type="inferred from homology"/>
<gene>
    <name evidence="6" type="ORF">GCM10010439_21570</name>
</gene>
<comment type="similarity">
    <text evidence="2 4">Belongs to the Nudix hydrolase family.</text>
</comment>
<evidence type="ECO:0000259" key="5">
    <source>
        <dbReference type="PROSITE" id="PS51462"/>
    </source>
</evidence>
<comment type="caution">
    <text evidence="6">The sequence shown here is derived from an EMBL/GenBank/DDBJ whole genome shotgun (WGS) entry which is preliminary data.</text>
</comment>
<dbReference type="PANTHER" id="PTHR43046">
    <property type="entry name" value="GDP-MANNOSE MANNOSYL HYDROLASE"/>
    <property type="match status" value="1"/>
</dbReference>
<evidence type="ECO:0000313" key="7">
    <source>
        <dbReference type="Proteomes" id="UP001501842"/>
    </source>
</evidence>
<dbReference type="InterPro" id="IPR020084">
    <property type="entry name" value="NUDIX_hydrolase_CS"/>
</dbReference>
<dbReference type="InterPro" id="IPR020476">
    <property type="entry name" value="Nudix_hydrolase"/>
</dbReference>
<name>A0ABN3U4N7_9ACTN</name>
<dbReference type="InterPro" id="IPR015797">
    <property type="entry name" value="NUDIX_hydrolase-like_dom_sf"/>
</dbReference>
<comment type="cofactor">
    <cofactor evidence="1">
        <name>Mg(2+)</name>
        <dbReference type="ChEBI" id="CHEBI:18420"/>
    </cofactor>
</comment>
<evidence type="ECO:0000256" key="4">
    <source>
        <dbReference type="RuleBase" id="RU003476"/>
    </source>
</evidence>
<dbReference type="Gene3D" id="3.90.79.10">
    <property type="entry name" value="Nucleoside Triphosphate Pyrophosphohydrolase"/>
    <property type="match status" value="1"/>
</dbReference>